<name>A0ABM9MY67_9LACO</name>
<dbReference type="Proteomes" id="UP001314200">
    <property type="component" value="Unassembled WGS sequence"/>
</dbReference>
<proteinExistence type="predicted"/>
<protein>
    <recommendedName>
        <fullName evidence="2">HTH cro/C1-type domain-containing protein</fullName>
    </recommendedName>
</protein>
<reference evidence="3 4" key="1">
    <citation type="submission" date="2023-10" db="EMBL/GenBank/DDBJ databases">
        <authorList>
            <person name="Botero Cardona J."/>
        </authorList>
    </citation>
    <scope>NUCLEOTIDE SEQUENCE [LARGE SCALE GENOMIC DNA]</scope>
    <source>
        <strain evidence="3 4">R-82641</strain>
    </source>
</reference>
<evidence type="ECO:0000313" key="3">
    <source>
        <dbReference type="EMBL" id="CAK1248346.1"/>
    </source>
</evidence>
<feature type="transmembrane region" description="Helical" evidence="1">
    <location>
        <begin position="42"/>
        <end position="60"/>
    </location>
</feature>
<dbReference type="InterPro" id="IPR001387">
    <property type="entry name" value="Cro/C1-type_HTH"/>
</dbReference>
<evidence type="ECO:0000256" key="1">
    <source>
        <dbReference type="SAM" id="Phobius"/>
    </source>
</evidence>
<sequence>MSFQEDIKALRISRHLTQEKLAKQLHVRLAGKLFQLGRMVKIILISTLYASLVNFLTFLLKN</sequence>
<organism evidence="3 4">
    <name type="scientific">Fructobacillus cardui</name>
    <dbReference type="NCBI Taxonomy" id="2893170"/>
    <lineage>
        <taxon>Bacteria</taxon>
        <taxon>Bacillati</taxon>
        <taxon>Bacillota</taxon>
        <taxon>Bacilli</taxon>
        <taxon>Lactobacillales</taxon>
        <taxon>Lactobacillaceae</taxon>
        <taxon>Fructobacillus</taxon>
    </lineage>
</organism>
<comment type="caution">
    <text evidence="3">The sequence shown here is derived from an EMBL/GenBank/DDBJ whole genome shotgun (WGS) entry which is preliminary data.</text>
</comment>
<keyword evidence="4" id="KW-1185">Reference proteome</keyword>
<accession>A0ABM9MY67</accession>
<dbReference type="EMBL" id="CAUZLY010000009">
    <property type="protein sequence ID" value="CAK1248346.1"/>
    <property type="molecule type" value="Genomic_DNA"/>
</dbReference>
<evidence type="ECO:0000259" key="2">
    <source>
        <dbReference type="PROSITE" id="PS50943"/>
    </source>
</evidence>
<gene>
    <name evidence="3" type="ORF">R82641_BJNNKPBH_01111</name>
</gene>
<evidence type="ECO:0000313" key="4">
    <source>
        <dbReference type="Proteomes" id="UP001314200"/>
    </source>
</evidence>
<keyword evidence="1" id="KW-0812">Transmembrane</keyword>
<keyword evidence="1" id="KW-0472">Membrane</keyword>
<feature type="domain" description="HTH cro/C1-type" evidence="2">
    <location>
        <begin position="7"/>
        <end position="27"/>
    </location>
</feature>
<keyword evidence="1" id="KW-1133">Transmembrane helix</keyword>
<dbReference type="PROSITE" id="PS50943">
    <property type="entry name" value="HTH_CROC1"/>
    <property type="match status" value="1"/>
</dbReference>